<dbReference type="EMBL" id="CP101412">
    <property type="protein sequence ID" value="WBB30295.1"/>
    <property type="molecule type" value="Genomic_DNA"/>
</dbReference>
<accession>A0A0B4S0T0</accession>
<dbReference type="Proteomes" id="UP001210690">
    <property type="component" value="Chromosome"/>
</dbReference>
<dbReference type="Proteomes" id="UP000031386">
    <property type="component" value="Chromosome"/>
</dbReference>
<evidence type="ECO:0000313" key="3">
    <source>
        <dbReference type="EMBL" id="MCZ7407673.1"/>
    </source>
</evidence>
<evidence type="ECO:0000313" key="1">
    <source>
        <dbReference type="EMBL" id="AIZ36418.1"/>
    </source>
</evidence>
<reference evidence="1 5" key="1">
    <citation type="submission" date="2014-10" db="EMBL/GenBank/DDBJ databases">
        <title>Complete genome sequence of Parvimonas micra KCOM 1535 (= ChDC B708).</title>
        <authorList>
            <person name="Kook J.-K."/>
            <person name="Park S.-N."/>
            <person name="Lim Y.K."/>
            <person name="Roh H."/>
        </authorList>
    </citation>
    <scope>NUCLEOTIDE SEQUENCE [LARGE SCALE GENOMIC DNA]</scope>
    <source>
        <strain evidence="1">KCOM 1535</strain>
        <strain evidence="5">KCOM 1535 / ChDC B708</strain>
    </source>
</reference>
<evidence type="ECO:0000313" key="4">
    <source>
        <dbReference type="EMBL" id="WBB30295.1"/>
    </source>
</evidence>
<organism evidence="1 5">
    <name type="scientific">Parvimonas micra</name>
    <dbReference type="NCBI Taxonomy" id="33033"/>
    <lineage>
        <taxon>Bacteria</taxon>
        <taxon>Bacillati</taxon>
        <taxon>Bacillota</taxon>
        <taxon>Tissierellia</taxon>
        <taxon>Tissierellales</taxon>
        <taxon>Peptoniphilaceae</taxon>
        <taxon>Parvimonas</taxon>
    </lineage>
</organism>
<dbReference type="EMBL" id="JABZRE010000004">
    <property type="protein sequence ID" value="MBF1306610.1"/>
    <property type="molecule type" value="Genomic_DNA"/>
</dbReference>
<evidence type="ECO:0000313" key="5">
    <source>
        <dbReference type="Proteomes" id="UP000031386"/>
    </source>
</evidence>
<proteinExistence type="predicted"/>
<dbReference type="EMBL" id="JANDZV010000003">
    <property type="protein sequence ID" value="MCZ7407673.1"/>
    <property type="molecule type" value="Genomic_DNA"/>
</dbReference>
<dbReference type="KEGG" id="pmic:NW74_03225"/>
<protein>
    <submittedName>
        <fullName evidence="1">Uncharacterized protein</fullName>
    </submittedName>
</protein>
<dbReference type="OrthoDB" id="1952884at2"/>
<dbReference type="GeneID" id="93384206"/>
<reference evidence="2" key="2">
    <citation type="submission" date="2020-04" db="EMBL/GenBank/DDBJ databases">
        <title>Deep metagenomics examines the oral microbiome during advanced dental caries in children, revealing novel taxa and co-occurrences with host molecules.</title>
        <authorList>
            <person name="Baker J.L."/>
            <person name="Morton J.T."/>
            <person name="Dinis M."/>
            <person name="Alvarez R."/>
            <person name="Tran N.C."/>
            <person name="Knight R."/>
            <person name="Edlund A."/>
        </authorList>
    </citation>
    <scope>NUCLEOTIDE SEQUENCE</scope>
    <source>
        <strain evidence="2">JCVI_23_bin.11</strain>
    </source>
</reference>
<dbReference type="Proteomes" id="UP000758611">
    <property type="component" value="Unassembled WGS sequence"/>
</dbReference>
<reference evidence="3" key="3">
    <citation type="submission" date="2022-07" db="EMBL/GenBank/DDBJ databases">
        <title>Parvimonas micra travels from the subgingival sulcus of the human oral cavity to the colorectal adenocarcinoma.</title>
        <authorList>
            <person name="Conde-Perez K."/>
            <person name="Buetas E."/>
            <person name="Aja-Macaya P."/>
            <person name="Martin-De Arribas E."/>
            <person name="Iglesias-Corras I."/>
            <person name="Trigo-Tasende N."/>
            <person name="Nasser-Ali M."/>
            <person name="Estevez L.S."/>
            <person name="Rumbo-Feal S."/>
            <person name="Otero-Alen B."/>
            <person name="Noguera J.F."/>
            <person name="Concha A."/>
            <person name="Pardinas-Lopez S."/>
            <person name="Carda-Dieguez M."/>
            <person name="Gomez-Randulfe I."/>
            <person name="Martinez-Lago N."/>
            <person name="Ladra S."/>
            <person name="Aparicio L.A."/>
            <person name="Bou G."/>
            <person name="Mira A."/>
            <person name="Vallejo J.A."/>
            <person name="Poza M."/>
        </authorList>
    </citation>
    <scope>NUCLEOTIDE SEQUENCE</scope>
    <source>
        <strain evidence="4">PM102KC-G-1</strain>
        <strain evidence="3">PM79KC-AC-4</strain>
    </source>
</reference>
<sequence>MNTLLDRDTRLALEYSFLYLKDSVAFDIFISSLSIEQRGFNVRFRQAIFNKISKSLDIFYKNRSDREYIKSAVQKLVYDDINRLEIVLAVNSYMYGKKSNVFANELENYFLVNYPNLKISRKQKLIVRKLSSKDYRFRNRLINNVIDYYNLNKKFEEKTNDFFENVIKEYIFNLNNYIVKQLKLEFKGNSYYVLQKEKFLTKKELEELYNHINKIFMEHLNKTSRIFIWYGLNDKVTSRYKN</sequence>
<gene>
    <name evidence="2" type="ORF">HXM94_02295</name>
    <name evidence="4" type="ORF">NM222_04775</name>
    <name evidence="3" type="ORF">NND69_04735</name>
    <name evidence="1" type="ORF">NW74_03225</name>
</gene>
<evidence type="ECO:0000313" key="2">
    <source>
        <dbReference type="EMBL" id="MBF1306610.1"/>
    </source>
</evidence>
<dbReference type="EMBL" id="CP009761">
    <property type="protein sequence ID" value="AIZ36418.1"/>
    <property type="molecule type" value="Genomic_DNA"/>
</dbReference>
<dbReference type="STRING" id="33033.NW74_03225"/>
<dbReference type="RefSeq" id="WP_004833532.1">
    <property type="nucleotide sequence ID" value="NZ_BHYQ01000003.1"/>
</dbReference>
<dbReference type="Proteomes" id="UP001141458">
    <property type="component" value="Unassembled WGS sequence"/>
</dbReference>
<dbReference type="AlphaFoldDB" id="A0A0B4S0T0"/>
<name>A0A0B4S0T0_9FIRM</name>
<keyword evidence="5" id="KW-1185">Reference proteome</keyword>